<dbReference type="PROSITE" id="PS00018">
    <property type="entry name" value="EF_HAND_1"/>
    <property type="match status" value="1"/>
</dbReference>
<comment type="caution">
    <text evidence="2">The sequence shown here is derived from an EMBL/GenBank/DDBJ whole genome shotgun (WGS) entry which is preliminary data.</text>
</comment>
<dbReference type="Gene3D" id="3.50.30.30">
    <property type="match status" value="1"/>
</dbReference>
<accession>A0ABW3CWW3</accession>
<dbReference type="PROSITE" id="PS51257">
    <property type="entry name" value="PROKAR_LIPOPROTEIN"/>
    <property type="match status" value="1"/>
</dbReference>
<name>A0ABW3CWW3_9FLAO</name>
<dbReference type="InterPro" id="IPR045175">
    <property type="entry name" value="M28_fam"/>
</dbReference>
<evidence type="ECO:0000313" key="3">
    <source>
        <dbReference type="Proteomes" id="UP001596978"/>
    </source>
</evidence>
<dbReference type="RefSeq" id="WP_386405123.1">
    <property type="nucleotide sequence ID" value="NZ_JBHTJH010000004.1"/>
</dbReference>
<dbReference type="Proteomes" id="UP001596978">
    <property type="component" value="Unassembled WGS sequence"/>
</dbReference>
<dbReference type="InterPro" id="IPR018247">
    <property type="entry name" value="EF_Hand_1_Ca_BS"/>
</dbReference>
<dbReference type="PANTHER" id="PTHR12147">
    <property type="entry name" value="METALLOPEPTIDASE M28 FAMILY MEMBER"/>
    <property type="match status" value="1"/>
</dbReference>
<organism evidence="2 3">
    <name type="scientific">Sungkyunkwania multivorans</name>
    <dbReference type="NCBI Taxonomy" id="1173618"/>
    <lineage>
        <taxon>Bacteria</taxon>
        <taxon>Pseudomonadati</taxon>
        <taxon>Bacteroidota</taxon>
        <taxon>Flavobacteriia</taxon>
        <taxon>Flavobacteriales</taxon>
        <taxon>Flavobacteriaceae</taxon>
        <taxon>Sungkyunkwania</taxon>
    </lineage>
</organism>
<proteinExistence type="predicted"/>
<dbReference type="InterPro" id="IPR046450">
    <property type="entry name" value="PA_dom_sf"/>
</dbReference>
<feature type="domain" description="Peptidase M28" evidence="1">
    <location>
        <begin position="297"/>
        <end position="508"/>
    </location>
</feature>
<sequence length="531" mass="58753">MKRSLLGIALVAMMGCGGNKNTVAETGTNSAPREIGDPVQYANTINAQDLSKHLYIYASDEYAGRETGKPGQKKAVEYLKNYYVGLGVPAAKGNNDFIQKVPLEMMSVPNASITSPNKNYKIGEDFATFSASKNGKIDVTSITFVGYGIEDEKYSDYDDVDVDGKIVLIKAGEPKNDDGTYVITGSAETSSWSNIRQSFGNRIEIAKSKGAKGLLYYDAANFPLVLQQFKFVSERAKNGGGQMSLKKDGEDFFYFFVNETMAKDIYADIENTETSQQLQTKLSIDIANTTEEVSSENVVAFIEGVEKPNEYVVISAHLDHIGVSADGQINNGADDDGSGTVSVLEIAEAFKKAAAEGNGPKRSVVFLHVTGEEKGLLGSEYYTDNPIFPLEDTVVNLNIDMVGRTDPKRNGGPDYIYLIGSDKLSSELHSLSEDINTKYANLELDYTYNDENDPNRFYYRSDHYNFAKNNVPIIFYFNGTHDDYHRPSDTPDKIEYELMVKRAKLIFHTAWEIANRDNRIVADKLDESTGN</sequence>
<dbReference type="Pfam" id="PF04389">
    <property type="entry name" value="Peptidase_M28"/>
    <property type="match status" value="1"/>
</dbReference>
<evidence type="ECO:0000313" key="2">
    <source>
        <dbReference type="EMBL" id="MFD0861672.1"/>
    </source>
</evidence>
<dbReference type="InterPro" id="IPR007484">
    <property type="entry name" value="Peptidase_M28"/>
</dbReference>
<keyword evidence="3" id="KW-1185">Reference proteome</keyword>
<reference evidence="3" key="1">
    <citation type="journal article" date="2019" name="Int. J. Syst. Evol. Microbiol.">
        <title>The Global Catalogue of Microorganisms (GCM) 10K type strain sequencing project: providing services to taxonomists for standard genome sequencing and annotation.</title>
        <authorList>
            <consortium name="The Broad Institute Genomics Platform"/>
            <consortium name="The Broad Institute Genome Sequencing Center for Infectious Disease"/>
            <person name="Wu L."/>
            <person name="Ma J."/>
        </authorList>
    </citation>
    <scope>NUCLEOTIDE SEQUENCE [LARGE SCALE GENOMIC DNA]</scope>
    <source>
        <strain evidence="3">CCUG 62952</strain>
    </source>
</reference>
<dbReference type="SUPFAM" id="SSF53187">
    <property type="entry name" value="Zn-dependent exopeptidases"/>
    <property type="match status" value="1"/>
</dbReference>
<evidence type="ECO:0000259" key="1">
    <source>
        <dbReference type="Pfam" id="PF04389"/>
    </source>
</evidence>
<gene>
    <name evidence="2" type="ORF">ACFQ1M_05605</name>
</gene>
<dbReference type="SUPFAM" id="SSF52025">
    <property type="entry name" value="PA domain"/>
    <property type="match status" value="1"/>
</dbReference>
<dbReference type="EMBL" id="JBHTJH010000004">
    <property type="protein sequence ID" value="MFD0861672.1"/>
    <property type="molecule type" value="Genomic_DNA"/>
</dbReference>
<dbReference type="Gene3D" id="3.40.630.10">
    <property type="entry name" value="Zn peptidases"/>
    <property type="match status" value="1"/>
</dbReference>
<protein>
    <submittedName>
        <fullName evidence="2">M28 family peptidase</fullName>
    </submittedName>
</protein>
<dbReference type="PANTHER" id="PTHR12147:SF26">
    <property type="entry name" value="PEPTIDASE M28 DOMAIN-CONTAINING PROTEIN"/>
    <property type="match status" value="1"/>
</dbReference>